<sequence>MSGAARYLVLNSGFKIPTLGFGTYLLQGDALKCALDYALFLGYRHIDTALSYQNESAIGEVISDRIRSGKLCRKDLFVTSKVPSAYLAYHAALDSAKMSLENLKLKYLDLLLIHHPWGVVNRGDGTLKPLDRNGKRQLAIYNLNETWQAFELLVNQGLVNNIGVSNFTARQIERIWKTATIKPSNVQLECHAYLQQYELEQYCQGKNVIMSAYAPIGAPGKPDRTEKDPDLLQDPVVTSIACECGKSPAQVLLNFLIQRKMVVITKSERPDKIQENADVFDWSLTSKHKLAIKDLDKNIRFFRFEWAACHPEFSDEPF</sequence>
<reference evidence="5 6" key="1">
    <citation type="journal article" date="2023" name="Sci. Data">
        <title>Genome assembly of the Korean intertidal mud-creeper Batillaria attramentaria.</title>
        <authorList>
            <person name="Patra A.K."/>
            <person name="Ho P.T."/>
            <person name="Jun S."/>
            <person name="Lee S.J."/>
            <person name="Kim Y."/>
            <person name="Won Y.J."/>
        </authorList>
    </citation>
    <scope>NUCLEOTIDE SEQUENCE [LARGE SCALE GENOMIC DNA]</scope>
    <source>
        <strain evidence="5">Wonlab-2016</strain>
    </source>
</reference>
<evidence type="ECO:0000256" key="1">
    <source>
        <dbReference type="PIRSR" id="PIRSR000097-1"/>
    </source>
</evidence>
<dbReference type="Pfam" id="PF00248">
    <property type="entry name" value="Aldo_ket_red"/>
    <property type="match status" value="1"/>
</dbReference>
<comment type="caution">
    <text evidence="5">The sequence shown here is derived from an EMBL/GenBank/DDBJ whole genome shotgun (WGS) entry which is preliminary data.</text>
</comment>
<gene>
    <name evidence="5" type="ORF">BaRGS_00025902</name>
</gene>
<proteinExistence type="predicted"/>
<dbReference type="PROSITE" id="PS00798">
    <property type="entry name" value="ALDOKETO_REDUCTASE_1"/>
    <property type="match status" value="1"/>
</dbReference>
<dbReference type="EMBL" id="JACVVK020000237">
    <property type="protein sequence ID" value="KAK7482869.1"/>
    <property type="molecule type" value="Genomic_DNA"/>
</dbReference>
<evidence type="ECO:0000313" key="5">
    <source>
        <dbReference type="EMBL" id="KAK7482869.1"/>
    </source>
</evidence>
<dbReference type="Gene3D" id="3.20.20.100">
    <property type="entry name" value="NADP-dependent oxidoreductase domain"/>
    <property type="match status" value="1"/>
</dbReference>
<feature type="binding site" evidence="2">
    <location>
        <position position="114"/>
    </location>
    <ligand>
        <name>substrate</name>
    </ligand>
</feature>
<feature type="active site" description="Proton donor" evidence="1">
    <location>
        <position position="52"/>
    </location>
</feature>
<organism evidence="5 6">
    <name type="scientific">Batillaria attramentaria</name>
    <dbReference type="NCBI Taxonomy" id="370345"/>
    <lineage>
        <taxon>Eukaryota</taxon>
        <taxon>Metazoa</taxon>
        <taxon>Spiralia</taxon>
        <taxon>Lophotrochozoa</taxon>
        <taxon>Mollusca</taxon>
        <taxon>Gastropoda</taxon>
        <taxon>Caenogastropoda</taxon>
        <taxon>Sorbeoconcha</taxon>
        <taxon>Cerithioidea</taxon>
        <taxon>Batillariidae</taxon>
        <taxon>Batillaria</taxon>
    </lineage>
</organism>
<feature type="domain" description="NADP-dependent oxidoreductase" evidence="4">
    <location>
        <begin position="19"/>
        <end position="293"/>
    </location>
</feature>
<protein>
    <recommendedName>
        <fullName evidence="4">NADP-dependent oxidoreductase domain-containing protein</fullName>
    </recommendedName>
</protein>
<dbReference type="PRINTS" id="PR00069">
    <property type="entry name" value="ALDKETRDTASE"/>
</dbReference>
<accession>A0ABD0K6L7</accession>
<evidence type="ECO:0000256" key="2">
    <source>
        <dbReference type="PIRSR" id="PIRSR000097-2"/>
    </source>
</evidence>
<dbReference type="InterPro" id="IPR020471">
    <property type="entry name" value="AKR"/>
</dbReference>
<dbReference type="PIRSF" id="PIRSF000097">
    <property type="entry name" value="AKR"/>
    <property type="match status" value="1"/>
</dbReference>
<dbReference type="AlphaFoldDB" id="A0ABD0K6L7"/>
<dbReference type="InterPro" id="IPR023210">
    <property type="entry name" value="NADP_OxRdtase_dom"/>
</dbReference>
<dbReference type="PANTHER" id="PTHR43827:SF14">
    <property type="entry name" value="NADP-DEPENDENT OXIDOREDUCTASE DOMAIN-CONTAINING PROTEIN"/>
    <property type="match status" value="1"/>
</dbReference>
<dbReference type="Proteomes" id="UP001519460">
    <property type="component" value="Unassembled WGS sequence"/>
</dbReference>
<dbReference type="PANTHER" id="PTHR43827">
    <property type="entry name" value="2,5-DIKETO-D-GLUCONIC ACID REDUCTASE"/>
    <property type="match status" value="1"/>
</dbReference>
<dbReference type="InterPro" id="IPR036812">
    <property type="entry name" value="NAD(P)_OxRdtase_dom_sf"/>
</dbReference>
<feature type="site" description="Lowers pKa of active site Tyr" evidence="3">
    <location>
        <position position="81"/>
    </location>
</feature>
<dbReference type="InterPro" id="IPR018170">
    <property type="entry name" value="Aldo/ket_reductase_CS"/>
</dbReference>
<keyword evidence="6" id="KW-1185">Reference proteome</keyword>
<evidence type="ECO:0000256" key="3">
    <source>
        <dbReference type="PIRSR" id="PIRSR000097-3"/>
    </source>
</evidence>
<dbReference type="SUPFAM" id="SSF51430">
    <property type="entry name" value="NAD(P)-linked oxidoreductase"/>
    <property type="match status" value="1"/>
</dbReference>
<evidence type="ECO:0000259" key="4">
    <source>
        <dbReference type="Pfam" id="PF00248"/>
    </source>
</evidence>
<evidence type="ECO:0000313" key="6">
    <source>
        <dbReference type="Proteomes" id="UP001519460"/>
    </source>
</evidence>
<name>A0ABD0K6L7_9CAEN</name>